<evidence type="ECO:0000313" key="2">
    <source>
        <dbReference type="Proteomes" id="UP000053660"/>
    </source>
</evidence>
<proteinExistence type="predicted"/>
<dbReference type="OrthoDB" id="5808132at2759"/>
<sequence length="107" mass="12479">MFGIDFCYYVASYRSKLVVYLTRNAQDERQQIYTSGDVHGDRHHWICDKVYLYNGTYNSIEFSAEGLRNEYSYVGLDQIDVFDPIKGVSACAKKDKETKETLIPLRF</sequence>
<accession>A0A0B1T0A7</accession>
<protein>
    <recommendedName>
        <fullName evidence="3">MAM domain-containing protein</fullName>
    </recommendedName>
</protein>
<organism evidence="1 2">
    <name type="scientific">Oesophagostomum dentatum</name>
    <name type="common">Nodular worm</name>
    <dbReference type="NCBI Taxonomy" id="61180"/>
    <lineage>
        <taxon>Eukaryota</taxon>
        <taxon>Metazoa</taxon>
        <taxon>Ecdysozoa</taxon>
        <taxon>Nematoda</taxon>
        <taxon>Chromadorea</taxon>
        <taxon>Rhabditida</taxon>
        <taxon>Rhabditina</taxon>
        <taxon>Rhabditomorpha</taxon>
        <taxon>Strongyloidea</taxon>
        <taxon>Strongylidae</taxon>
        <taxon>Oesophagostomum</taxon>
    </lineage>
</organism>
<evidence type="ECO:0008006" key="3">
    <source>
        <dbReference type="Google" id="ProtNLM"/>
    </source>
</evidence>
<dbReference type="AlphaFoldDB" id="A0A0B1T0A7"/>
<name>A0A0B1T0A7_OESDE</name>
<gene>
    <name evidence="1" type="ORF">OESDEN_11001</name>
</gene>
<reference evidence="1 2" key="1">
    <citation type="submission" date="2014-03" db="EMBL/GenBank/DDBJ databases">
        <title>Draft genome of the hookworm Oesophagostomum dentatum.</title>
        <authorList>
            <person name="Mitreva M."/>
        </authorList>
    </citation>
    <scope>NUCLEOTIDE SEQUENCE [LARGE SCALE GENOMIC DNA]</scope>
    <source>
        <strain evidence="1 2">OD-Hann</strain>
    </source>
</reference>
<dbReference type="Proteomes" id="UP000053660">
    <property type="component" value="Unassembled WGS sequence"/>
</dbReference>
<keyword evidence="2" id="KW-1185">Reference proteome</keyword>
<evidence type="ECO:0000313" key="1">
    <source>
        <dbReference type="EMBL" id="KHJ89182.1"/>
    </source>
</evidence>
<dbReference type="EMBL" id="KN554589">
    <property type="protein sequence ID" value="KHJ89182.1"/>
    <property type="molecule type" value="Genomic_DNA"/>
</dbReference>